<evidence type="ECO:0008006" key="11">
    <source>
        <dbReference type="Google" id="ProtNLM"/>
    </source>
</evidence>
<sequence>MSVRLQQLVECACSPQRFEPDLSLNLEICELIKKKQGSSPRLVAMTLVRLINSKRVNQALLALTLLDNCVKNCGYPFHLQIATKEFLNYLVRKFPERPPQGYAPVSTQWNHFDSAFATKPSVSNPVMDRILYMMKEWKVALADKSRHRADFSLIKDMYRLLRYKGPHLMNIKQCLKDLMHLPGYRFPEIVESSISTLVPDDSLKSAEELEEEERTAQSAKLQELIRRGRPQDLVEANKLIKVISGYDQRHQTNYKERFAEEIQKIQDKAAVLSNMLDAVKEGQKIDNNTAMTDLKNTCTNAQLKIQRMIKDEEQDTDKLGMEENGMPTQKYNLVLEELLTMNETLGNVLAKYADIQRGIYNTHYDRPAESPETIEIQPISLIDLDDDLPSQSPVDTMDKLSDMFGLVVLLDKNGLRILLNVTQAGLSWQLTALYSNRSTAAMENMMLQLAVPKSMRLKMGPQSSQLIPPKSEDSVSQNITIENPNKTARNRCGYGTK</sequence>
<dbReference type="GO" id="GO:0006895">
    <property type="term" value="P:Golgi to endosome transport"/>
    <property type="evidence" value="ECO:0007669"/>
    <property type="project" value="TreeGrafter"/>
</dbReference>
<evidence type="ECO:0000259" key="6">
    <source>
        <dbReference type="PROSITE" id="PS50179"/>
    </source>
</evidence>
<evidence type="ECO:0000256" key="4">
    <source>
        <dbReference type="ARBA" id="ARBA00023034"/>
    </source>
</evidence>
<gene>
    <name evidence="9" type="ORF">EC973_005214</name>
</gene>
<dbReference type="InterPro" id="IPR038425">
    <property type="entry name" value="GAT_sf"/>
</dbReference>
<protein>
    <recommendedName>
        <fullName evidence="11">VHS domain-containing protein</fullName>
    </recommendedName>
</protein>
<dbReference type="InterPro" id="IPR008942">
    <property type="entry name" value="ENTH_VHS"/>
</dbReference>
<evidence type="ECO:0000256" key="1">
    <source>
        <dbReference type="ARBA" id="ARBA00004601"/>
    </source>
</evidence>
<dbReference type="InterPro" id="IPR008152">
    <property type="entry name" value="Clathrin_a/b/g-adaptin_app_Ig"/>
</dbReference>
<evidence type="ECO:0000256" key="3">
    <source>
        <dbReference type="ARBA" id="ARBA00022927"/>
    </source>
</evidence>
<dbReference type="GO" id="GO:0005802">
    <property type="term" value="C:trans-Golgi network"/>
    <property type="evidence" value="ECO:0007669"/>
    <property type="project" value="TreeGrafter"/>
</dbReference>
<feature type="domain" description="GAE" evidence="7">
    <location>
        <begin position="402"/>
        <end position="497"/>
    </location>
</feature>
<dbReference type="Gene3D" id="1.20.58.160">
    <property type="match status" value="1"/>
</dbReference>
<comment type="caution">
    <text evidence="9">The sequence shown here is derived from an EMBL/GenBank/DDBJ whole genome shotgun (WGS) entry which is preliminary data.</text>
</comment>
<evidence type="ECO:0000259" key="8">
    <source>
        <dbReference type="PROSITE" id="PS50909"/>
    </source>
</evidence>
<dbReference type="GO" id="GO:0043328">
    <property type="term" value="P:protein transport to vacuole involved in ubiquitin-dependent protein catabolic process via the multivesicular body sorting pathway"/>
    <property type="evidence" value="ECO:0007669"/>
    <property type="project" value="TreeGrafter"/>
</dbReference>
<dbReference type="FunFam" id="1.25.40.90:FF:000008">
    <property type="entry name" value="VHS domain protein"/>
    <property type="match status" value="1"/>
</dbReference>
<evidence type="ECO:0000256" key="2">
    <source>
        <dbReference type="ARBA" id="ARBA00022448"/>
    </source>
</evidence>
<organism evidence="9 10">
    <name type="scientific">Apophysomyces ossiformis</name>
    <dbReference type="NCBI Taxonomy" id="679940"/>
    <lineage>
        <taxon>Eukaryota</taxon>
        <taxon>Fungi</taxon>
        <taxon>Fungi incertae sedis</taxon>
        <taxon>Mucoromycota</taxon>
        <taxon>Mucoromycotina</taxon>
        <taxon>Mucoromycetes</taxon>
        <taxon>Mucorales</taxon>
        <taxon>Mucorineae</taxon>
        <taxon>Mucoraceae</taxon>
        <taxon>Apophysomyces</taxon>
    </lineage>
</organism>
<dbReference type="OrthoDB" id="2018246at2759"/>
<evidence type="ECO:0000256" key="5">
    <source>
        <dbReference type="ARBA" id="ARBA00053552"/>
    </source>
</evidence>
<dbReference type="Gene3D" id="2.60.40.1230">
    <property type="match status" value="1"/>
</dbReference>
<proteinExistence type="predicted"/>
<dbReference type="GO" id="GO:0006896">
    <property type="term" value="P:Golgi to vacuole transport"/>
    <property type="evidence" value="ECO:0007669"/>
    <property type="project" value="UniProtKB-ARBA"/>
</dbReference>
<dbReference type="InterPro" id="IPR002014">
    <property type="entry name" value="VHS_dom"/>
</dbReference>
<dbReference type="Gene3D" id="1.25.40.90">
    <property type="match status" value="1"/>
</dbReference>
<evidence type="ECO:0000259" key="7">
    <source>
        <dbReference type="PROSITE" id="PS50180"/>
    </source>
</evidence>
<dbReference type="SUPFAM" id="SSF49348">
    <property type="entry name" value="Clathrin adaptor appendage domain"/>
    <property type="match status" value="1"/>
</dbReference>
<dbReference type="PROSITE" id="PS50909">
    <property type="entry name" value="GAT"/>
    <property type="match status" value="1"/>
</dbReference>
<evidence type="ECO:0000313" key="9">
    <source>
        <dbReference type="EMBL" id="KAF7732318.1"/>
    </source>
</evidence>
<name>A0A8H7ET82_9FUNG</name>
<dbReference type="GO" id="GO:0035091">
    <property type="term" value="F:phosphatidylinositol binding"/>
    <property type="evidence" value="ECO:0007669"/>
    <property type="project" value="InterPro"/>
</dbReference>
<dbReference type="PANTHER" id="PTHR47180:SF1">
    <property type="entry name" value="ADP-RIBOSYLATION FACTOR-BINDING PROTEIN GGA1-RELATED"/>
    <property type="match status" value="1"/>
</dbReference>
<evidence type="ECO:0000313" key="10">
    <source>
        <dbReference type="Proteomes" id="UP000605846"/>
    </source>
</evidence>
<dbReference type="SUPFAM" id="SSF48464">
    <property type="entry name" value="ENTH/VHS domain"/>
    <property type="match status" value="1"/>
</dbReference>
<feature type="domain" description="GAT" evidence="8">
    <location>
        <begin position="214"/>
        <end position="357"/>
    </location>
</feature>
<dbReference type="Pfam" id="PF03127">
    <property type="entry name" value="GAT"/>
    <property type="match status" value="1"/>
</dbReference>
<dbReference type="SMART" id="SM00809">
    <property type="entry name" value="Alpha_adaptinC2"/>
    <property type="match status" value="1"/>
</dbReference>
<dbReference type="GO" id="GO:0005829">
    <property type="term" value="C:cytosol"/>
    <property type="evidence" value="ECO:0007669"/>
    <property type="project" value="GOC"/>
</dbReference>
<dbReference type="SUPFAM" id="SSF89009">
    <property type="entry name" value="GAT-like domain"/>
    <property type="match status" value="1"/>
</dbReference>
<dbReference type="InterPro" id="IPR008153">
    <property type="entry name" value="GAE_dom"/>
</dbReference>
<dbReference type="InterPro" id="IPR052653">
    <property type="entry name" value="ARF-binding"/>
</dbReference>
<reference evidence="9" key="1">
    <citation type="submission" date="2020-01" db="EMBL/GenBank/DDBJ databases">
        <title>Genome Sequencing of Three Apophysomyces-Like Fungal Strains Confirms a Novel Fungal Genus in the Mucoromycota with divergent Burkholderia-like Endosymbiotic Bacteria.</title>
        <authorList>
            <person name="Stajich J.E."/>
            <person name="Macias A.M."/>
            <person name="Carter-House D."/>
            <person name="Lovett B."/>
            <person name="Kasson L.R."/>
            <person name="Berry K."/>
            <person name="Grigoriev I."/>
            <person name="Chang Y."/>
            <person name="Spatafora J."/>
            <person name="Kasson M.T."/>
        </authorList>
    </citation>
    <scope>NUCLEOTIDE SEQUENCE</scope>
    <source>
        <strain evidence="9">NRRL A-21654</strain>
    </source>
</reference>
<dbReference type="InterPro" id="IPR013041">
    <property type="entry name" value="Clathrin_app_Ig-like_sf"/>
</dbReference>
<dbReference type="GO" id="GO:0043130">
    <property type="term" value="F:ubiquitin binding"/>
    <property type="evidence" value="ECO:0007669"/>
    <property type="project" value="InterPro"/>
</dbReference>
<keyword evidence="10" id="KW-1185">Reference proteome</keyword>
<comment type="function">
    <text evidence="5">May play a role in the regulation of membrane traffic through the trans-Golgi network.</text>
</comment>
<dbReference type="SMART" id="SM00288">
    <property type="entry name" value="VHS"/>
    <property type="match status" value="1"/>
</dbReference>
<dbReference type="PROSITE" id="PS50180">
    <property type="entry name" value="GAE"/>
    <property type="match status" value="1"/>
</dbReference>
<feature type="domain" description="VHS" evidence="6">
    <location>
        <begin position="12"/>
        <end position="169"/>
    </location>
</feature>
<dbReference type="AlphaFoldDB" id="A0A8H7ET82"/>
<dbReference type="PROSITE" id="PS50179">
    <property type="entry name" value="VHS"/>
    <property type="match status" value="1"/>
</dbReference>
<dbReference type="Gene3D" id="1.20.5.170">
    <property type="match status" value="1"/>
</dbReference>
<keyword evidence="3" id="KW-0653">Protein transport</keyword>
<dbReference type="Proteomes" id="UP000605846">
    <property type="component" value="Unassembled WGS sequence"/>
</dbReference>
<dbReference type="PANTHER" id="PTHR47180">
    <property type="entry name" value="ADP-RIBOSYLATION FACTOR-BINDING PROTEIN GGA1-RELATED"/>
    <property type="match status" value="1"/>
</dbReference>
<keyword evidence="2" id="KW-0813">Transport</keyword>
<comment type="subcellular location">
    <subcellularLocation>
        <location evidence="1">Golgi apparatus</location>
        <location evidence="1">trans-Golgi network</location>
    </subcellularLocation>
</comment>
<dbReference type="Pfam" id="PF00790">
    <property type="entry name" value="VHS"/>
    <property type="match status" value="1"/>
</dbReference>
<accession>A0A8H7ET82</accession>
<keyword evidence="4" id="KW-0333">Golgi apparatus</keyword>
<dbReference type="CDD" id="cd16998">
    <property type="entry name" value="VHS_GGA_fungi"/>
    <property type="match status" value="1"/>
</dbReference>
<dbReference type="InterPro" id="IPR004152">
    <property type="entry name" value="GAT_dom"/>
</dbReference>
<dbReference type="EMBL" id="JABAYA010000003">
    <property type="protein sequence ID" value="KAF7732318.1"/>
    <property type="molecule type" value="Genomic_DNA"/>
</dbReference>
<dbReference type="Pfam" id="PF02883">
    <property type="entry name" value="Alpha_adaptinC2"/>
    <property type="match status" value="1"/>
</dbReference>